<reference evidence="1 2" key="1">
    <citation type="submission" date="2007-08" db="EMBL/GenBank/DDBJ databases">
        <title>Complete sequence of Roseiflexus castenholzii DSM 13941.</title>
        <authorList>
            <consortium name="US DOE Joint Genome Institute"/>
            <person name="Copeland A."/>
            <person name="Lucas S."/>
            <person name="Lapidus A."/>
            <person name="Barry K."/>
            <person name="Glavina del Rio T."/>
            <person name="Dalin E."/>
            <person name="Tice H."/>
            <person name="Pitluck S."/>
            <person name="Thompson L.S."/>
            <person name="Brettin T."/>
            <person name="Bruce D."/>
            <person name="Detter J.C."/>
            <person name="Han C."/>
            <person name="Tapia R."/>
            <person name="Schmutz J."/>
            <person name="Larimer F."/>
            <person name="Land M."/>
            <person name="Hauser L."/>
            <person name="Kyrpides N."/>
            <person name="Mikhailova N."/>
            <person name="Bryant D.A."/>
            <person name="Hanada S."/>
            <person name="Tsukatani Y."/>
            <person name="Richardson P."/>
        </authorList>
    </citation>
    <scope>NUCLEOTIDE SEQUENCE [LARGE SCALE GENOMIC DNA]</scope>
    <source>
        <strain evidence="2">DSM 13941 / HLO8</strain>
    </source>
</reference>
<dbReference type="REBASE" id="16079">
    <property type="entry name" value="Rca13941ORF4397P"/>
</dbReference>
<dbReference type="eggNOG" id="COG0863">
    <property type="taxonomic scope" value="Bacteria"/>
</dbReference>
<dbReference type="OrthoDB" id="9813719at2"/>
<sequence length="264" mass="30020">MSKSNRYSQLIEEIFFSHFQAGAAEAPFEREDLVRVARKLGVRLPKNLGDVIYRFRYRTPLPESVRAEAPEGKEWIIRPAGPAKYRFVAIERAIIQPSKMMAETKVPDATPGVIAMYALSDEQALLAKLRYNRLIDIFTGVTCYSLQNHLRTTVPKLGQIETDGVYIGVDKKGAHYVFPVQAKGGNDHLSVVQIEQDMAMCANKFPLLICRAIGAQFMQDDLIALFEFEQSKERITVVSDKHYRLVPGEEVTEADLKSYRQRRH</sequence>
<gene>
    <name evidence="1" type="ordered locus">Rcas_4398</name>
</gene>
<dbReference type="EMBL" id="CP000804">
    <property type="protein sequence ID" value="ABU60416.1"/>
    <property type="molecule type" value="Genomic_DNA"/>
</dbReference>
<dbReference type="STRING" id="383372.Rcas_4398"/>
<keyword evidence="2" id="KW-1185">Reference proteome</keyword>
<dbReference type="GO" id="GO:0004519">
    <property type="term" value="F:endonuclease activity"/>
    <property type="evidence" value="ECO:0007669"/>
    <property type="project" value="UniProtKB-KW"/>
</dbReference>
<proteinExistence type="predicted"/>
<keyword evidence="1" id="KW-0540">Nuclease</keyword>
<dbReference type="KEGG" id="rca:Rcas_4398"/>
<evidence type="ECO:0000313" key="2">
    <source>
        <dbReference type="Proteomes" id="UP000000263"/>
    </source>
</evidence>
<keyword evidence="1" id="KW-0255">Endonuclease</keyword>
<protein>
    <submittedName>
        <fullName evidence="1">Endonuclease</fullName>
    </submittedName>
</protein>
<dbReference type="HOGENOM" id="CLU_1244224_0_0_0"/>
<name>A7NS70_ROSCS</name>
<dbReference type="AlphaFoldDB" id="A7NS70"/>
<dbReference type="Proteomes" id="UP000000263">
    <property type="component" value="Chromosome"/>
</dbReference>
<evidence type="ECO:0000313" key="1">
    <source>
        <dbReference type="EMBL" id="ABU60416.1"/>
    </source>
</evidence>
<accession>A7NS70</accession>
<keyword evidence="1" id="KW-0378">Hydrolase</keyword>
<dbReference type="RefSeq" id="WP_012122837.1">
    <property type="nucleotide sequence ID" value="NC_009767.1"/>
</dbReference>
<organism evidence="1 2">
    <name type="scientific">Roseiflexus castenholzii (strain DSM 13941 / HLO8)</name>
    <dbReference type="NCBI Taxonomy" id="383372"/>
    <lineage>
        <taxon>Bacteria</taxon>
        <taxon>Bacillati</taxon>
        <taxon>Chloroflexota</taxon>
        <taxon>Chloroflexia</taxon>
        <taxon>Chloroflexales</taxon>
        <taxon>Roseiflexineae</taxon>
        <taxon>Roseiflexaceae</taxon>
        <taxon>Roseiflexus</taxon>
    </lineage>
</organism>